<protein>
    <submittedName>
        <fullName evidence="2">Uncharacterized protein</fullName>
    </submittedName>
</protein>
<organism evidence="1 2">
    <name type="scientific">Romanomermis culicivorax</name>
    <name type="common">Nematode worm</name>
    <dbReference type="NCBI Taxonomy" id="13658"/>
    <lineage>
        <taxon>Eukaryota</taxon>
        <taxon>Metazoa</taxon>
        <taxon>Ecdysozoa</taxon>
        <taxon>Nematoda</taxon>
        <taxon>Enoplea</taxon>
        <taxon>Dorylaimia</taxon>
        <taxon>Mermithida</taxon>
        <taxon>Mermithoidea</taxon>
        <taxon>Mermithidae</taxon>
        <taxon>Romanomermis</taxon>
    </lineage>
</organism>
<sequence length="75" mass="8741">MEHFEHTDTACVYHCPLSIQRHGTQCQADCHTWDPEQWSSSQDSTRSCSLDTDLQNPTLRFNQCKDQGTDPEQWQ</sequence>
<dbReference type="AlphaFoldDB" id="A0A915J3Y6"/>
<proteinExistence type="predicted"/>
<reference evidence="2" key="1">
    <citation type="submission" date="2022-11" db="UniProtKB">
        <authorList>
            <consortium name="WormBaseParasite"/>
        </authorList>
    </citation>
    <scope>IDENTIFICATION</scope>
</reference>
<keyword evidence="1" id="KW-1185">Reference proteome</keyword>
<accession>A0A915J3Y6</accession>
<name>A0A915J3Y6_ROMCU</name>
<dbReference type="WBParaSite" id="nRc.2.0.1.t21136-RA">
    <property type="protein sequence ID" value="nRc.2.0.1.t21136-RA"/>
    <property type="gene ID" value="nRc.2.0.1.g21136"/>
</dbReference>
<evidence type="ECO:0000313" key="1">
    <source>
        <dbReference type="Proteomes" id="UP000887565"/>
    </source>
</evidence>
<evidence type="ECO:0000313" key="2">
    <source>
        <dbReference type="WBParaSite" id="nRc.2.0.1.t21136-RA"/>
    </source>
</evidence>
<dbReference type="Proteomes" id="UP000887565">
    <property type="component" value="Unplaced"/>
</dbReference>